<dbReference type="EMBL" id="AVOT02088767">
    <property type="protein sequence ID" value="MBW0571758.1"/>
    <property type="molecule type" value="Genomic_DNA"/>
</dbReference>
<comment type="caution">
    <text evidence="2">The sequence shown here is derived from an EMBL/GenBank/DDBJ whole genome shotgun (WGS) entry which is preliminary data.</text>
</comment>
<gene>
    <name evidence="2" type="ORF">O181_111473</name>
</gene>
<dbReference type="Proteomes" id="UP000765509">
    <property type="component" value="Unassembled WGS sequence"/>
</dbReference>
<protein>
    <submittedName>
        <fullName evidence="2">Uncharacterized protein</fullName>
    </submittedName>
</protein>
<keyword evidence="3" id="KW-1185">Reference proteome</keyword>
<reference evidence="2" key="1">
    <citation type="submission" date="2021-03" db="EMBL/GenBank/DDBJ databases">
        <title>Draft genome sequence of rust myrtle Austropuccinia psidii MF-1, a brazilian biotype.</title>
        <authorList>
            <person name="Quecine M.C."/>
            <person name="Pachon D.M.R."/>
            <person name="Bonatelli M.L."/>
            <person name="Correr F.H."/>
            <person name="Franceschini L.M."/>
            <person name="Leite T.F."/>
            <person name="Margarido G.R.A."/>
            <person name="Almeida C.A."/>
            <person name="Ferrarezi J.A."/>
            <person name="Labate C.A."/>
        </authorList>
    </citation>
    <scope>NUCLEOTIDE SEQUENCE</scope>
    <source>
        <strain evidence="2">MF-1</strain>
    </source>
</reference>
<organism evidence="2 3">
    <name type="scientific">Austropuccinia psidii MF-1</name>
    <dbReference type="NCBI Taxonomy" id="1389203"/>
    <lineage>
        <taxon>Eukaryota</taxon>
        <taxon>Fungi</taxon>
        <taxon>Dikarya</taxon>
        <taxon>Basidiomycota</taxon>
        <taxon>Pucciniomycotina</taxon>
        <taxon>Pucciniomycetes</taxon>
        <taxon>Pucciniales</taxon>
        <taxon>Sphaerophragmiaceae</taxon>
        <taxon>Austropuccinia</taxon>
    </lineage>
</organism>
<feature type="region of interest" description="Disordered" evidence="1">
    <location>
        <begin position="1"/>
        <end position="26"/>
    </location>
</feature>
<dbReference type="AlphaFoldDB" id="A0A9Q3PRR3"/>
<dbReference type="OrthoDB" id="538223at2759"/>
<evidence type="ECO:0000313" key="3">
    <source>
        <dbReference type="Proteomes" id="UP000765509"/>
    </source>
</evidence>
<accession>A0A9Q3PRR3</accession>
<proteinExistence type="predicted"/>
<feature type="compositionally biased region" description="Polar residues" evidence="1">
    <location>
        <begin position="12"/>
        <end position="26"/>
    </location>
</feature>
<sequence>MLHRVPTPPSRCDSNTATQFPLHPTSTAYNPYTPTAPSNLLMPPPTCLILSASYNPNTLAEPSKCTSDGALNPPYASFHLPNSLCRLPSLLSLRSRRPSDAAPISSPTNPYASAPPPFTILMLLHRPQPSLGLLPPSTYHPYALVVSSRHASNAAPTPA</sequence>
<evidence type="ECO:0000256" key="1">
    <source>
        <dbReference type="SAM" id="MobiDB-lite"/>
    </source>
</evidence>
<evidence type="ECO:0000313" key="2">
    <source>
        <dbReference type="EMBL" id="MBW0571758.1"/>
    </source>
</evidence>
<name>A0A9Q3PRR3_9BASI</name>